<evidence type="ECO:0000313" key="4">
    <source>
        <dbReference type="Proteomes" id="UP000236729"/>
    </source>
</evidence>
<proteinExistence type="predicted"/>
<evidence type="ECO:0000313" key="1">
    <source>
        <dbReference type="EMBL" id="SEG70955.1"/>
    </source>
</evidence>
<reference evidence="3 4" key="2">
    <citation type="submission" date="2016-10" db="EMBL/GenBank/DDBJ databases">
        <authorList>
            <person name="Varghese N."/>
            <person name="Submissions S."/>
        </authorList>
    </citation>
    <scope>NUCLEOTIDE SEQUENCE [LARGE SCALE GENOMIC DNA]</scope>
    <source>
        <strain evidence="4">ATCC 20501</strain>
        <strain evidence="2 3">CGMCC 4.3529</strain>
    </source>
</reference>
<dbReference type="EMBL" id="FNVB01000004">
    <property type="protein sequence ID" value="SEG70955.1"/>
    <property type="molecule type" value="Genomic_DNA"/>
</dbReference>
<evidence type="ECO:0000313" key="2">
    <source>
        <dbReference type="EMBL" id="SFC36408.1"/>
    </source>
</evidence>
<reference evidence="1" key="1">
    <citation type="submission" date="2016-10" db="EMBL/GenBank/DDBJ databases">
        <authorList>
            <person name="de Groot N.N."/>
        </authorList>
    </citation>
    <scope>NUCLEOTIDE SEQUENCE [LARGE SCALE GENOMIC DNA]</scope>
    <source>
        <strain evidence="1">ATCC 20501</strain>
    </source>
</reference>
<dbReference type="Proteomes" id="UP000236729">
    <property type="component" value="Unassembled WGS sequence"/>
</dbReference>
<dbReference type="AlphaFoldDB" id="A0A1H6CE80"/>
<gene>
    <name evidence="1" type="ORF">SAMN02982929_03336</name>
    <name evidence="2" type="ORF">SAMN05216506_101578</name>
</gene>
<organism evidence="1 4">
    <name type="scientific">Saccharopolyspora kobensis</name>
    <dbReference type="NCBI Taxonomy" id="146035"/>
    <lineage>
        <taxon>Bacteria</taxon>
        <taxon>Bacillati</taxon>
        <taxon>Actinomycetota</taxon>
        <taxon>Actinomycetes</taxon>
        <taxon>Pseudonocardiales</taxon>
        <taxon>Pseudonocardiaceae</taxon>
        <taxon>Saccharopolyspora</taxon>
    </lineage>
</organism>
<protein>
    <submittedName>
        <fullName evidence="1">Uncharacterized protein</fullName>
    </submittedName>
</protein>
<keyword evidence="3" id="KW-1185">Reference proteome</keyword>
<dbReference type="Proteomes" id="UP000199690">
    <property type="component" value="Unassembled WGS sequence"/>
</dbReference>
<accession>A0A1H6CE80</accession>
<sequence length="105" mass="11564">MRTSAIGCGRARRAVMIVFMGLFETKPKLVTVLGRAFGCLVCGHAWFWSREVKLNSTGAEFFGLAWANESAMGLICDKCGYVHEFAGGNRPQLWTKKQGYPDGAE</sequence>
<dbReference type="EMBL" id="FOME01000001">
    <property type="protein sequence ID" value="SFC36408.1"/>
    <property type="molecule type" value="Genomic_DNA"/>
</dbReference>
<name>A0A1H6CE80_9PSEU</name>
<evidence type="ECO:0000313" key="3">
    <source>
        <dbReference type="Proteomes" id="UP000199690"/>
    </source>
</evidence>
<accession>A0A1I1IQ44</accession>